<dbReference type="SUPFAM" id="SSF51294">
    <property type="entry name" value="Hedgehog/intein (Hint) domain"/>
    <property type="match status" value="1"/>
</dbReference>
<accession>A0A975JBL4</accession>
<name>A0A975JBL4_9RHOB</name>
<dbReference type="RefSeq" id="WP_212703677.1">
    <property type="nucleotide sequence ID" value="NZ_CP073581.1"/>
</dbReference>
<keyword evidence="3" id="KW-1185">Reference proteome</keyword>
<dbReference type="InterPro" id="IPR028992">
    <property type="entry name" value="Hedgehog/Intein_dom"/>
</dbReference>
<dbReference type="Proteomes" id="UP000683291">
    <property type="component" value="Chromosome 1"/>
</dbReference>
<evidence type="ECO:0000259" key="1">
    <source>
        <dbReference type="Pfam" id="PF13403"/>
    </source>
</evidence>
<sequence>MDKMFGLDWKTQQSPRRSAEMTGAWDGGLVAPGHGLMAGTRVASNLGWRPIEALAVGDKVLTFDHGMQPIAQIRRAHLWLDAPDTAEGLWPVVVPAGALGNREELTLLPDQGVMVESDAVTDAQGDPFAVLTARALVGVRGIARRRPMHRVELIAIYFAADEVIYAEGGALIHCPQDLCTLDRFLEGGADARYVVLDGEAAEDLADFIAIEDQFAAQAMGV</sequence>
<gene>
    <name evidence="2" type="ORF">KDD17_10855</name>
</gene>
<dbReference type="AlphaFoldDB" id="A0A975JBL4"/>
<evidence type="ECO:0000313" key="2">
    <source>
        <dbReference type="EMBL" id="QUJ75472.1"/>
    </source>
</evidence>
<proteinExistence type="predicted"/>
<feature type="domain" description="Hedgehog/Intein (Hint)" evidence="1">
    <location>
        <begin position="36"/>
        <end position="168"/>
    </location>
</feature>
<dbReference type="KEGG" id="sual:KDD17_10855"/>
<dbReference type="EMBL" id="CP073581">
    <property type="protein sequence ID" value="QUJ75472.1"/>
    <property type="molecule type" value="Genomic_DNA"/>
</dbReference>
<protein>
    <submittedName>
        <fullName evidence="2">Hint domain-containing protein</fullName>
    </submittedName>
</protein>
<organism evidence="2 3">
    <name type="scientific">Sulfitobacter albidus</name>
    <dbReference type="NCBI Taxonomy" id="2829501"/>
    <lineage>
        <taxon>Bacteria</taxon>
        <taxon>Pseudomonadati</taxon>
        <taxon>Pseudomonadota</taxon>
        <taxon>Alphaproteobacteria</taxon>
        <taxon>Rhodobacterales</taxon>
        <taxon>Roseobacteraceae</taxon>
        <taxon>Sulfitobacter</taxon>
    </lineage>
</organism>
<reference evidence="2" key="1">
    <citation type="submission" date="2021-04" db="EMBL/GenBank/DDBJ databases">
        <title>Complete genome sequence for Sulfitobacter sp. strain JK7-1.</title>
        <authorList>
            <person name="Park S.-J."/>
        </authorList>
    </citation>
    <scope>NUCLEOTIDE SEQUENCE</scope>
    <source>
        <strain evidence="2">JK7-1</strain>
    </source>
</reference>
<dbReference type="Pfam" id="PF13403">
    <property type="entry name" value="Hint_2"/>
    <property type="match status" value="1"/>
</dbReference>
<evidence type="ECO:0000313" key="3">
    <source>
        <dbReference type="Proteomes" id="UP000683291"/>
    </source>
</evidence>
<dbReference type="InterPro" id="IPR036844">
    <property type="entry name" value="Hint_dom_sf"/>
</dbReference>